<dbReference type="SUPFAM" id="SSF53822">
    <property type="entry name" value="Periplasmic binding protein-like I"/>
    <property type="match status" value="1"/>
</dbReference>
<feature type="domain" description="HTH lacI-type" evidence="4">
    <location>
        <begin position="1"/>
        <end position="55"/>
    </location>
</feature>
<dbReference type="PROSITE" id="PS50932">
    <property type="entry name" value="HTH_LACI_2"/>
    <property type="match status" value="1"/>
</dbReference>
<dbReference type="CDD" id="cd20010">
    <property type="entry name" value="PBP1_AglR-like"/>
    <property type="match status" value="1"/>
</dbReference>
<dbReference type="Proteomes" id="UP000553766">
    <property type="component" value="Unassembled WGS sequence"/>
</dbReference>
<dbReference type="PANTHER" id="PTHR30146">
    <property type="entry name" value="LACI-RELATED TRANSCRIPTIONAL REPRESSOR"/>
    <property type="match status" value="1"/>
</dbReference>
<dbReference type="SUPFAM" id="SSF47413">
    <property type="entry name" value="lambda repressor-like DNA-binding domains"/>
    <property type="match status" value="1"/>
</dbReference>
<comment type="caution">
    <text evidence="5">The sequence shown here is derived from an EMBL/GenBank/DDBJ whole genome shotgun (WGS) entry which is preliminary data.</text>
</comment>
<dbReference type="PANTHER" id="PTHR30146:SF109">
    <property type="entry name" value="HTH-TYPE TRANSCRIPTIONAL REGULATOR GALS"/>
    <property type="match status" value="1"/>
</dbReference>
<sequence>MTLKELARQLGLSPTTVSRALNGYPEVNAETRVRVEEAARAANYVPNNMAQRLATGRAKAIGHVVPLHDHQIINPFFAEFIAGASESYAQAGFEMILSVVPRDQEEDVYRSLAARHTVDGVIIHNVREVDSRIELLTDLKMPFVVHGRSNVMTEGYTYLDIRNANAFEAATRHLIRLGHRRIGLMNGLIALSFAKRRLMGYTSALENFGLPVDEALIRDGEMTEGYGYDTMMAWLDSDHPPTAVLSSSILSAMGAARALADRGLRLGHDVSIATHDDKLSYIENGTEDAPVFTSTRSSIRAAGTRAAQMLIDMIEHPETPVQSEVWEVDLVYGRSTGPAPRAKD</sequence>
<dbReference type="GO" id="GO:0003700">
    <property type="term" value="F:DNA-binding transcription factor activity"/>
    <property type="evidence" value="ECO:0007669"/>
    <property type="project" value="TreeGrafter"/>
</dbReference>
<keyword evidence="2" id="KW-0238">DNA-binding</keyword>
<dbReference type="InterPro" id="IPR010982">
    <property type="entry name" value="Lambda_DNA-bd_dom_sf"/>
</dbReference>
<dbReference type="GO" id="GO:0000976">
    <property type="term" value="F:transcription cis-regulatory region binding"/>
    <property type="evidence" value="ECO:0007669"/>
    <property type="project" value="TreeGrafter"/>
</dbReference>
<keyword evidence="1" id="KW-0805">Transcription regulation</keyword>
<organism evidence="5 6">
    <name type="scientific">Rubricella aquisinus</name>
    <dbReference type="NCBI Taxonomy" id="2028108"/>
    <lineage>
        <taxon>Bacteria</taxon>
        <taxon>Pseudomonadati</taxon>
        <taxon>Pseudomonadota</taxon>
        <taxon>Alphaproteobacteria</taxon>
        <taxon>Rhodobacterales</taxon>
        <taxon>Paracoccaceae</taxon>
        <taxon>Rubricella</taxon>
    </lineage>
</organism>
<accession>A0A840WRG7</accession>
<dbReference type="Gene3D" id="1.10.260.40">
    <property type="entry name" value="lambda repressor-like DNA-binding domains"/>
    <property type="match status" value="1"/>
</dbReference>
<evidence type="ECO:0000256" key="3">
    <source>
        <dbReference type="ARBA" id="ARBA00023163"/>
    </source>
</evidence>
<dbReference type="RefSeq" id="WP_184012443.1">
    <property type="nucleotide sequence ID" value="NZ_JACIJS010000008.1"/>
</dbReference>
<dbReference type="InterPro" id="IPR028082">
    <property type="entry name" value="Peripla_BP_I"/>
</dbReference>
<evidence type="ECO:0000256" key="1">
    <source>
        <dbReference type="ARBA" id="ARBA00023015"/>
    </source>
</evidence>
<evidence type="ECO:0000313" key="6">
    <source>
        <dbReference type="Proteomes" id="UP000553766"/>
    </source>
</evidence>
<evidence type="ECO:0000259" key="4">
    <source>
        <dbReference type="PROSITE" id="PS50932"/>
    </source>
</evidence>
<dbReference type="InterPro" id="IPR001761">
    <property type="entry name" value="Peripla_BP/Lac1_sug-bd_dom"/>
</dbReference>
<dbReference type="CDD" id="cd01392">
    <property type="entry name" value="HTH_LacI"/>
    <property type="match status" value="1"/>
</dbReference>
<dbReference type="SMART" id="SM00354">
    <property type="entry name" value="HTH_LACI"/>
    <property type="match status" value="1"/>
</dbReference>
<gene>
    <name evidence="5" type="ORF">FHS89_002673</name>
</gene>
<dbReference type="InterPro" id="IPR000843">
    <property type="entry name" value="HTH_LacI"/>
</dbReference>
<dbReference type="AlphaFoldDB" id="A0A840WRG7"/>
<evidence type="ECO:0000256" key="2">
    <source>
        <dbReference type="ARBA" id="ARBA00023125"/>
    </source>
</evidence>
<reference evidence="5 6" key="1">
    <citation type="submission" date="2020-08" db="EMBL/GenBank/DDBJ databases">
        <title>Genomic Encyclopedia of Type Strains, Phase IV (KMG-IV): sequencing the most valuable type-strain genomes for metagenomic binning, comparative biology and taxonomic classification.</title>
        <authorList>
            <person name="Goeker M."/>
        </authorList>
    </citation>
    <scope>NUCLEOTIDE SEQUENCE [LARGE SCALE GENOMIC DNA]</scope>
    <source>
        <strain evidence="5 6">DSM 103377</strain>
    </source>
</reference>
<name>A0A840WRG7_9RHOB</name>
<dbReference type="Pfam" id="PF00532">
    <property type="entry name" value="Peripla_BP_1"/>
    <property type="match status" value="1"/>
</dbReference>
<protein>
    <submittedName>
        <fullName evidence="5">LacI family transcriptional regulator</fullName>
    </submittedName>
</protein>
<dbReference type="Gene3D" id="3.40.50.2300">
    <property type="match status" value="2"/>
</dbReference>
<keyword evidence="6" id="KW-1185">Reference proteome</keyword>
<keyword evidence="3" id="KW-0804">Transcription</keyword>
<dbReference type="EMBL" id="JACIJS010000008">
    <property type="protein sequence ID" value="MBB5516633.1"/>
    <property type="molecule type" value="Genomic_DNA"/>
</dbReference>
<dbReference type="Pfam" id="PF00356">
    <property type="entry name" value="LacI"/>
    <property type="match status" value="1"/>
</dbReference>
<proteinExistence type="predicted"/>
<evidence type="ECO:0000313" key="5">
    <source>
        <dbReference type="EMBL" id="MBB5516633.1"/>
    </source>
</evidence>